<evidence type="ECO:0000313" key="11">
    <source>
        <dbReference type="Proteomes" id="UP000603457"/>
    </source>
</evidence>
<comment type="subcellular location">
    <subcellularLocation>
        <location evidence="1">Cell membrane</location>
        <topology evidence="1">Multi-pass membrane protein</topology>
    </subcellularLocation>
</comment>
<evidence type="ECO:0000256" key="6">
    <source>
        <dbReference type="ARBA" id="ARBA00022989"/>
    </source>
</evidence>
<comment type="caution">
    <text evidence="10">The sequence shown here is derived from an EMBL/GenBank/DDBJ whole genome shotgun (WGS) entry which is preliminary data.</text>
</comment>
<dbReference type="PANTHER" id="PTHR33908">
    <property type="entry name" value="MANNOSYLTRANSFERASE YKCB-RELATED"/>
    <property type="match status" value="1"/>
</dbReference>
<evidence type="ECO:0000256" key="8">
    <source>
        <dbReference type="SAM" id="Phobius"/>
    </source>
</evidence>
<keyword evidence="5 8" id="KW-0812">Transmembrane</keyword>
<dbReference type="PANTHER" id="PTHR33908:SF11">
    <property type="entry name" value="MEMBRANE PROTEIN"/>
    <property type="match status" value="1"/>
</dbReference>
<organism evidence="10 11">
    <name type="scientific">Nostoc spongiaeforme FACHB-130</name>
    <dbReference type="NCBI Taxonomy" id="1357510"/>
    <lineage>
        <taxon>Bacteria</taxon>
        <taxon>Bacillati</taxon>
        <taxon>Cyanobacteriota</taxon>
        <taxon>Cyanophyceae</taxon>
        <taxon>Nostocales</taxon>
        <taxon>Nostocaceae</taxon>
        <taxon>Nostoc</taxon>
    </lineage>
</organism>
<feature type="transmembrane region" description="Helical" evidence="8">
    <location>
        <begin position="220"/>
        <end position="242"/>
    </location>
</feature>
<dbReference type="InterPro" id="IPR050297">
    <property type="entry name" value="LipidA_mod_glycosyltrf_83"/>
</dbReference>
<dbReference type="RefSeq" id="WP_190967087.1">
    <property type="nucleotide sequence ID" value="NZ_JACJTB010000006.1"/>
</dbReference>
<feature type="transmembrane region" description="Helical" evidence="8">
    <location>
        <begin position="158"/>
        <end position="175"/>
    </location>
</feature>
<feature type="transmembrane region" description="Helical" evidence="8">
    <location>
        <begin position="395"/>
        <end position="415"/>
    </location>
</feature>
<keyword evidence="4" id="KW-0808">Transferase</keyword>
<feature type="transmembrane region" description="Helical" evidence="8">
    <location>
        <begin position="132"/>
        <end position="151"/>
    </location>
</feature>
<keyword evidence="11" id="KW-1185">Reference proteome</keyword>
<dbReference type="Proteomes" id="UP000603457">
    <property type="component" value="Unassembled WGS sequence"/>
</dbReference>
<feature type="domain" description="Glycosyltransferase RgtA/B/C/D-like" evidence="9">
    <location>
        <begin position="77"/>
        <end position="229"/>
    </location>
</feature>
<keyword evidence="2" id="KW-1003">Cell membrane</keyword>
<feature type="transmembrane region" description="Helical" evidence="8">
    <location>
        <begin position="278"/>
        <end position="294"/>
    </location>
</feature>
<feature type="transmembrane region" description="Helical" evidence="8">
    <location>
        <begin position="330"/>
        <end position="350"/>
    </location>
</feature>
<dbReference type="Pfam" id="PF13231">
    <property type="entry name" value="PMT_2"/>
    <property type="match status" value="1"/>
</dbReference>
<feature type="transmembrane region" description="Helical" evidence="8">
    <location>
        <begin position="73"/>
        <end position="93"/>
    </location>
</feature>
<evidence type="ECO:0000256" key="7">
    <source>
        <dbReference type="ARBA" id="ARBA00023136"/>
    </source>
</evidence>
<evidence type="ECO:0000256" key="4">
    <source>
        <dbReference type="ARBA" id="ARBA00022679"/>
    </source>
</evidence>
<dbReference type="EMBL" id="JACJTB010000006">
    <property type="protein sequence ID" value="MBD2594184.1"/>
    <property type="molecule type" value="Genomic_DNA"/>
</dbReference>
<feature type="transmembrane region" description="Helical" evidence="8">
    <location>
        <begin position="181"/>
        <end position="213"/>
    </location>
</feature>
<evidence type="ECO:0000256" key="5">
    <source>
        <dbReference type="ARBA" id="ARBA00022692"/>
    </source>
</evidence>
<feature type="transmembrane region" description="Helical" evidence="8">
    <location>
        <begin position="16"/>
        <end position="37"/>
    </location>
</feature>
<feature type="transmembrane region" description="Helical" evidence="8">
    <location>
        <begin position="105"/>
        <end position="126"/>
    </location>
</feature>
<dbReference type="InterPro" id="IPR038731">
    <property type="entry name" value="RgtA/B/C-like"/>
</dbReference>
<sequence length="597" mass="68455">MLRFQQNYHTKFLKAWPYYITILILLVVFAIYSYSVFSEKLYLGSFVDKGARFLIAMQYAQEPSKALELSSWVAIWPPVPFIIQSFILRLVLFQGVSDISLGIKAIELTSVALVLIGFFFISRAVALQTNDSTGVLACLMCLCTPLLLDLAHTPMSEGYSFFFVSIAIYSVLNYLESDKKISYVIAIFCFVLAYFCRTESLFFSLIAGAFLIAHKRWKPALLIVSITIAVALSQILGANFLIQGNKIYDREIWGEPQLERLRQAQQMLLLLLRYNKKLVFLSLIWIIPLIYFQFSQGAKANNRIITAPRNIKPNLIYTLRRFQNWLVNDAIAIWTILFLFSLAFPIILLIRGGLTYQPRFMFWANIFMNMMLALIIARTNYIISSIRNKRLAKQLVIASLTLVTVFSLSSGYAYASASEKIQKMPSDVKDVIHFISEHQVSNTRIAFDFLRWEEYSLAAYLLDPQIKKVATQFSLRWTVFPREIDPDVTSLLSKKFDIPAPENTPEGQVAIVHAYIHAKQPGYFVIASNSLYDKLKQKYKNQEIVNGAGTINRLRKYLTPKDTANSIFDFQSPYILPDKKITLTKVYENDSYVVLRN</sequence>
<evidence type="ECO:0000259" key="9">
    <source>
        <dbReference type="Pfam" id="PF13231"/>
    </source>
</evidence>
<evidence type="ECO:0000256" key="1">
    <source>
        <dbReference type="ARBA" id="ARBA00004651"/>
    </source>
</evidence>
<proteinExistence type="predicted"/>
<keyword evidence="6 8" id="KW-1133">Transmembrane helix</keyword>
<reference evidence="10 11" key="1">
    <citation type="journal article" date="2020" name="ISME J.">
        <title>Comparative genomics reveals insights into cyanobacterial evolution and habitat adaptation.</title>
        <authorList>
            <person name="Chen M.Y."/>
            <person name="Teng W.K."/>
            <person name="Zhao L."/>
            <person name="Hu C.X."/>
            <person name="Zhou Y.K."/>
            <person name="Han B.P."/>
            <person name="Song L.R."/>
            <person name="Shu W.S."/>
        </authorList>
    </citation>
    <scope>NUCLEOTIDE SEQUENCE [LARGE SCALE GENOMIC DNA]</scope>
    <source>
        <strain evidence="10 11">FACHB-130</strain>
    </source>
</reference>
<name>A0ABR8FRX8_9NOSO</name>
<gene>
    <name evidence="10" type="ORF">H6G74_07555</name>
</gene>
<keyword evidence="3" id="KW-0328">Glycosyltransferase</keyword>
<accession>A0ABR8FRX8</accession>
<evidence type="ECO:0000313" key="10">
    <source>
        <dbReference type="EMBL" id="MBD2594184.1"/>
    </source>
</evidence>
<evidence type="ECO:0000256" key="3">
    <source>
        <dbReference type="ARBA" id="ARBA00022676"/>
    </source>
</evidence>
<feature type="transmembrane region" description="Helical" evidence="8">
    <location>
        <begin position="362"/>
        <end position="383"/>
    </location>
</feature>
<evidence type="ECO:0000256" key="2">
    <source>
        <dbReference type="ARBA" id="ARBA00022475"/>
    </source>
</evidence>
<protein>
    <submittedName>
        <fullName evidence="10">Glycosyltransferase family 39 protein</fullName>
    </submittedName>
</protein>
<keyword evidence="7 8" id="KW-0472">Membrane</keyword>